<dbReference type="Proteomes" id="UP001222027">
    <property type="component" value="Unassembled WGS sequence"/>
</dbReference>
<protein>
    <submittedName>
        <fullName evidence="1">Uncharacterized protein</fullName>
    </submittedName>
</protein>
<keyword evidence="2" id="KW-1185">Reference proteome</keyword>
<reference evidence="1 2" key="1">
    <citation type="submission" date="2022-12" db="EMBL/GenBank/DDBJ databases">
        <title>Chromosome-scale assembly of the Ensete ventricosum genome.</title>
        <authorList>
            <person name="Dussert Y."/>
            <person name="Stocks J."/>
            <person name="Wendawek A."/>
            <person name="Woldeyes F."/>
            <person name="Nichols R.A."/>
            <person name="Borrell J.S."/>
        </authorList>
    </citation>
    <scope>NUCLEOTIDE SEQUENCE [LARGE SCALE GENOMIC DNA]</scope>
    <source>
        <strain evidence="2">cv. Maze</strain>
        <tissue evidence="1">Seeds</tissue>
    </source>
</reference>
<comment type="caution">
    <text evidence="1">The sequence shown here is derived from an EMBL/GenBank/DDBJ whole genome shotgun (WGS) entry which is preliminary data.</text>
</comment>
<dbReference type="EMBL" id="JAQQAF010000007">
    <property type="protein sequence ID" value="KAJ8471232.1"/>
    <property type="molecule type" value="Genomic_DNA"/>
</dbReference>
<evidence type="ECO:0000313" key="2">
    <source>
        <dbReference type="Proteomes" id="UP001222027"/>
    </source>
</evidence>
<organism evidence="1 2">
    <name type="scientific">Ensete ventricosum</name>
    <name type="common">Abyssinian banana</name>
    <name type="synonym">Musa ensete</name>
    <dbReference type="NCBI Taxonomy" id="4639"/>
    <lineage>
        <taxon>Eukaryota</taxon>
        <taxon>Viridiplantae</taxon>
        <taxon>Streptophyta</taxon>
        <taxon>Embryophyta</taxon>
        <taxon>Tracheophyta</taxon>
        <taxon>Spermatophyta</taxon>
        <taxon>Magnoliopsida</taxon>
        <taxon>Liliopsida</taxon>
        <taxon>Zingiberales</taxon>
        <taxon>Musaceae</taxon>
        <taxon>Ensete</taxon>
    </lineage>
</organism>
<name>A0AAV8Q876_ENSVE</name>
<gene>
    <name evidence="1" type="ORF">OPV22_025575</name>
</gene>
<dbReference type="AlphaFoldDB" id="A0AAV8Q876"/>
<sequence>MVLRSRPRTEKGELLRRWRRRRQHQMLQLPSTSPRTVLLHYHHKCRRYTPRIITIFSHPSSGPVAFIRGISTFTL</sequence>
<proteinExistence type="predicted"/>
<evidence type="ECO:0000313" key="1">
    <source>
        <dbReference type="EMBL" id="KAJ8471232.1"/>
    </source>
</evidence>
<accession>A0AAV8Q876</accession>